<reference evidence="2" key="1">
    <citation type="journal article" date="2012" name="Nature">
        <title>The oyster genome reveals stress adaptation and complexity of shell formation.</title>
        <authorList>
            <person name="Zhang G."/>
            <person name="Fang X."/>
            <person name="Guo X."/>
            <person name="Li L."/>
            <person name="Luo R."/>
            <person name="Xu F."/>
            <person name="Yang P."/>
            <person name="Zhang L."/>
            <person name="Wang X."/>
            <person name="Qi H."/>
            <person name="Xiong Z."/>
            <person name="Que H."/>
            <person name="Xie Y."/>
            <person name="Holland P.W."/>
            <person name="Paps J."/>
            <person name="Zhu Y."/>
            <person name="Wu F."/>
            <person name="Chen Y."/>
            <person name="Wang J."/>
            <person name="Peng C."/>
            <person name="Meng J."/>
            <person name="Yang L."/>
            <person name="Liu J."/>
            <person name="Wen B."/>
            <person name="Zhang N."/>
            <person name="Huang Z."/>
            <person name="Zhu Q."/>
            <person name="Feng Y."/>
            <person name="Mount A."/>
            <person name="Hedgecock D."/>
            <person name="Xu Z."/>
            <person name="Liu Y."/>
            <person name="Domazet-Loso T."/>
            <person name="Du Y."/>
            <person name="Sun X."/>
            <person name="Zhang S."/>
            <person name="Liu B."/>
            <person name="Cheng P."/>
            <person name="Jiang X."/>
            <person name="Li J."/>
            <person name="Fan D."/>
            <person name="Wang W."/>
            <person name="Fu W."/>
            <person name="Wang T."/>
            <person name="Wang B."/>
            <person name="Zhang J."/>
            <person name="Peng Z."/>
            <person name="Li Y."/>
            <person name="Li N."/>
            <person name="Wang J."/>
            <person name="Chen M."/>
            <person name="He Y."/>
            <person name="Tan F."/>
            <person name="Song X."/>
            <person name="Zheng Q."/>
            <person name="Huang R."/>
            <person name="Yang H."/>
            <person name="Du X."/>
            <person name="Chen L."/>
            <person name="Yang M."/>
            <person name="Gaffney P.M."/>
            <person name="Wang S."/>
            <person name="Luo L."/>
            <person name="She Z."/>
            <person name="Ming Y."/>
            <person name="Huang W."/>
            <person name="Zhang S."/>
            <person name="Huang B."/>
            <person name="Zhang Y."/>
            <person name="Qu T."/>
            <person name="Ni P."/>
            <person name="Miao G."/>
            <person name="Wang J."/>
            <person name="Wang Q."/>
            <person name="Steinberg C.E."/>
            <person name="Wang H."/>
            <person name="Li N."/>
            <person name="Qian L."/>
            <person name="Zhang G."/>
            <person name="Li Y."/>
            <person name="Yang H."/>
            <person name="Liu X."/>
            <person name="Wang J."/>
            <person name="Yin Y."/>
            <person name="Wang J."/>
        </authorList>
    </citation>
    <scope>NUCLEOTIDE SEQUENCE [LARGE SCALE GENOMIC DNA]</scope>
    <source>
        <strain evidence="2">05x7-T-G4-1.051#20</strain>
    </source>
</reference>
<feature type="domain" description="B box-type" evidence="1">
    <location>
        <begin position="8"/>
        <end position="53"/>
    </location>
</feature>
<dbReference type="PANTHER" id="PTHR25462">
    <property type="entry name" value="BONUS, ISOFORM C-RELATED"/>
    <property type="match status" value="1"/>
</dbReference>
<gene>
    <name evidence="2" type="ORF">CGI_10011704</name>
</gene>
<name>K1P4Q8_MAGGI</name>
<dbReference type="PANTHER" id="PTHR25462:SF296">
    <property type="entry name" value="MEIOTIC P26, ISOFORM F"/>
    <property type="match status" value="1"/>
</dbReference>
<dbReference type="EMBL" id="JH817033">
    <property type="protein sequence ID" value="EKC18612.1"/>
    <property type="molecule type" value="Genomic_DNA"/>
</dbReference>
<dbReference type="AlphaFoldDB" id="K1P4Q8"/>
<dbReference type="SUPFAM" id="SSF101898">
    <property type="entry name" value="NHL repeat"/>
    <property type="match status" value="1"/>
</dbReference>
<dbReference type="GO" id="GO:0008270">
    <property type="term" value="F:zinc ion binding"/>
    <property type="evidence" value="ECO:0007669"/>
    <property type="project" value="InterPro"/>
</dbReference>
<dbReference type="CDD" id="cd19756">
    <property type="entry name" value="Bbox2"/>
    <property type="match status" value="1"/>
</dbReference>
<sequence>MDPHRSGQDVLRCDLCDNPGPSMYCDVCHTNLCKACVGEHLSDELIEHRVVPFRKRGSTLFCFKHSPKICELHCETCDGPICSLCVSSGEHEQHKKTDILKHFENKKAEIKEDLQELEYNIYPTYQMISSGIPVQRHNMKENSRKLKSAINKQGEILHRKIDNFVDKLSSLIDEMDYKLLAALNEKDDDYTNSISEIKQSITDLKTILDSNDMNLVSTYQSKINMFERLPSILTMTLPTFSPRKINKINIDEQFGSLSGLFIKTEEQGIILKSPPDKKTLISAPRNIKIINITHMHGSQINIDSISCVSNNEFWISGDDNVMRLYNHQGHIVKSIQTRSGNIPKDTAVTRGGDLVYTDPKKFTVSIVKNTQIHDLIRLRNRKPLYVCCSSLGDFLVVIQDLTDNKSKVMRYSGSTEEQDTQFNAKGECLYTFSGFLYRFRKNIVENKNFDICVADGMGKAIVVINHAGKLRYKYMRIPHPIGITTDSQDRILATDSFNNRIHILDQDGQFLRYIEKCDFTIPRVICVDDDDTLLVSDYHIREMKNIQYCM</sequence>
<organism evidence="2">
    <name type="scientific">Magallana gigas</name>
    <name type="common">Pacific oyster</name>
    <name type="synonym">Crassostrea gigas</name>
    <dbReference type="NCBI Taxonomy" id="29159"/>
    <lineage>
        <taxon>Eukaryota</taxon>
        <taxon>Metazoa</taxon>
        <taxon>Spiralia</taxon>
        <taxon>Lophotrochozoa</taxon>
        <taxon>Mollusca</taxon>
        <taxon>Bivalvia</taxon>
        <taxon>Autobranchia</taxon>
        <taxon>Pteriomorphia</taxon>
        <taxon>Ostreida</taxon>
        <taxon>Ostreoidea</taxon>
        <taxon>Ostreidae</taxon>
        <taxon>Magallana</taxon>
    </lineage>
</organism>
<dbReference type="Gene3D" id="2.120.10.30">
    <property type="entry name" value="TolB, C-terminal domain"/>
    <property type="match status" value="1"/>
</dbReference>
<dbReference type="PROSITE" id="PS50119">
    <property type="entry name" value="ZF_BBOX"/>
    <property type="match status" value="2"/>
</dbReference>
<dbReference type="InterPro" id="IPR047153">
    <property type="entry name" value="TRIM45/56/19-like"/>
</dbReference>
<dbReference type="HOGENOM" id="CLU_007742_5_1_1"/>
<dbReference type="SUPFAM" id="SSF57845">
    <property type="entry name" value="B-box zinc-binding domain"/>
    <property type="match status" value="1"/>
</dbReference>
<dbReference type="InParanoid" id="K1P4Q8"/>
<proteinExistence type="predicted"/>
<dbReference type="Pfam" id="PF00643">
    <property type="entry name" value="zf-B_box"/>
    <property type="match status" value="1"/>
</dbReference>
<evidence type="ECO:0000259" key="1">
    <source>
        <dbReference type="PROSITE" id="PS50119"/>
    </source>
</evidence>
<dbReference type="InterPro" id="IPR000315">
    <property type="entry name" value="Znf_B-box"/>
</dbReference>
<accession>K1P4Q8</accession>
<evidence type="ECO:0000313" key="2">
    <source>
        <dbReference type="EMBL" id="EKC18612.1"/>
    </source>
</evidence>
<dbReference type="Gene3D" id="3.30.160.60">
    <property type="entry name" value="Classic Zinc Finger"/>
    <property type="match status" value="1"/>
</dbReference>
<feature type="domain" description="B box-type" evidence="1">
    <location>
        <begin position="57"/>
        <end position="99"/>
    </location>
</feature>
<protein>
    <submittedName>
        <fullName evidence="2">GTP-binding protein ARD-1</fullName>
    </submittedName>
</protein>
<dbReference type="InterPro" id="IPR011042">
    <property type="entry name" value="6-blade_b-propeller_TolB-like"/>
</dbReference>